<feature type="domain" description="Xrn1 helical" evidence="2">
    <location>
        <begin position="14"/>
        <end position="230"/>
    </location>
</feature>
<dbReference type="OrthoDB" id="1744387at2759"/>
<proteinExistence type="predicted"/>
<evidence type="ECO:0000313" key="4">
    <source>
        <dbReference type="Proteomes" id="UP000828251"/>
    </source>
</evidence>
<feature type="transmembrane region" description="Helical" evidence="1">
    <location>
        <begin position="218"/>
        <end position="236"/>
    </location>
</feature>
<keyword evidence="1" id="KW-0472">Membrane</keyword>
<dbReference type="GO" id="GO:0000956">
    <property type="term" value="P:nuclear-transcribed mRNA catabolic process"/>
    <property type="evidence" value="ECO:0007669"/>
    <property type="project" value="TreeGrafter"/>
</dbReference>
<dbReference type="GO" id="GO:0005634">
    <property type="term" value="C:nucleus"/>
    <property type="evidence" value="ECO:0007669"/>
    <property type="project" value="TreeGrafter"/>
</dbReference>
<keyword evidence="1" id="KW-1133">Transmembrane helix</keyword>
<dbReference type="Gene3D" id="1.25.40.1050">
    <property type="match status" value="1"/>
</dbReference>
<dbReference type="EMBL" id="JAIQCV010000013">
    <property type="protein sequence ID" value="KAH1033675.1"/>
    <property type="molecule type" value="Genomic_DNA"/>
</dbReference>
<accession>A0A9D3UBY3</accession>
<dbReference type="AlphaFoldDB" id="A0A9D3UBY3"/>
<dbReference type="Pfam" id="PF17846">
    <property type="entry name" value="XRN_M"/>
    <property type="match status" value="1"/>
</dbReference>
<name>A0A9D3UBY3_9ROSI</name>
<dbReference type="PANTHER" id="PTHR12341:SF62">
    <property type="entry name" value="5'-3' EXORIBONUCLEASE 3-LIKE"/>
    <property type="match status" value="1"/>
</dbReference>
<evidence type="ECO:0000259" key="2">
    <source>
        <dbReference type="Pfam" id="PF17846"/>
    </source>
</evidence>
<dbReference type="InterPro" id="IPR041412">
    <property type="entry name" value="Xrn1_helical"/>
</dbReference>
<dbReference type="Proteomes" id="UP000828251">
    <property type="component" value="Unassembled WGS sequence"/>
</dbReference>
<organism evidence="3 4">
    <name type="scientific">Gossypium stocksii</name>
    <dbReference type="NCBI Taxonomy" id="47602"/>
    <lineage>
        <taxon>Eukaryota</taxon>
        <taxon>Viridiplantae</taxon>
        <taxon>Streptophyta</taxon>
        <taxon>Embryophyta</taxon>
        <taxon>Tracheophyta</taxon>
        <taxon>Spermatophyta</taxon>
        <taxon>Magnoliopsida</taxon>
        <taxon>eudicotyledons</taxon>
        <taxon>Gunneridae</taxon>
        <taxon>Pentapetalae</taxon>
        <taxon>rosids</taxon>
        <taxon>malvids</taxon>
        <taxon>Malvales</taxon>
        <taxon>Malvaceae</taxon>
        <taxon>Malvoideae</taxon>
        <taxon>Gossypium</taxon>
    </lineage>
</organism>
<evidence type="ECO:0000256" key="1">
    <source>
        <dbReference type="SAM" id="Phobius"/>
    </source>
</evidence>
<keyword evidence="4" id="KW-1185">Reference proteome</keyword>
<dbReference type="GO" id="GO:0003723">
    <property type="term" value="F:RNA binding"/>
    <property type="evidence" value="ECO:0007669"/>
    <property type="project" value="TreeGrafter"/>
</dbReference>
<dbReference type="GO" id="GO:0004534">
    <property type="term" value="F:5'-3' RNA exonuclease activity"/>
    <property type="evidence" value="ECO:0007669"/>
    <property type="project" value="TreeGrafter"/>
</dbReference>
<reference evidence="3 4" key="1">
    <citation type="journal article" date="2021" name="Plant Biotechnol. J.">
        <title>Multi-omics assisted identification of the key and species-specific regulatory components of drought-tolerant mechanisms in Gossypium stocksii.</title>
        <authorList>
            <person name="Yu D."/>
            <person name="Ke L."/>
            <person name="Zhang D."/>
            <person name="Wu Y."/>
            <person name="Sun Y."/>
            <person name="Mei J."/>
            <person name="Sun J."/>
            <person name="Sun Y."/>
        </authorList>
    </citation>
    <scope>NUCLEOTIDE SEQUENCE [LARGE SCALE GENOMIC DNA]</scope>
    <source>
        <strain evidence="4">cv. E1</strain>
        <tissue evidence="3">Leaf</tissue>
    </source>
</reference>
<evidence type="ECO:0000313" key="3">
    <source>
        <dbReference type="EMBL" id="KAH1033675.1"/>
    </source>
</evidence>
<protein>
    <recommendedName>
        <fullName evidence="2">Xrn1 helical domain-containing protein</fullName>
    </recommendedName>
</protein>
<dbReference type="PANTHER" id="PTHR12341">
    <property type="entry name" value="5'-&gt;3' EXORIBONUCLEASE"/>
    <property type="match status" value="1"/>
</dbReference>
<sequence>MDVTKNSLADINDILRNTKELKEKLKENLWNKSDFLKNGTIRDQVRLGVAGWKKRYYKLKFAAETDWDSEITRNEIVQKYTEGLLWVLLYYFSGVPSWAWYYPYYYAPFSSGMKGLSQVSVKFQKGQPFKPFDQLMSALPPRSAHALPKPYAKLITDADSQIIDFYPTDLEIDTDGKRHAWQGICKLPFIDEERLLSETLRLEKEVTVRLHFIYRTRFMSLYILYAFNETAFYNILSRKKLKEMK</sequence>
<dbReference type="InterPro" id="IPR027073">
    <property type="entry name" value="5_3_exoribonuclease"/>
</dbReference>
<feature type="transmembrane region" description="Helical" evidence="1">
    <location>
        <begin position="83"/>
        <end position="101"/>
    </location>
</feature>
<keyword evidence="1" id="KW-0812">Transmembrane</keyword>
<comment type="caution">
    <text evidence="3">The sequence shown here is derived from an EMBL/GenBank/DDBJ whole genome shotgun (WGS) entry which is preliminary data.</text>
</comment>
<gene>
    <name evidence="3" type="ORF">J1N35_045849</name>
</gene>